<sequence>MTTHTLASLPVAITLSAWDCAVEPFGISQWETRQRALINAAQEAWNSRSARRVQQVAFSLTELTERTQQFIARYSDNALVVTLGE</sequence>
<organism evidence="1 2">
    <name type="scientific">Chimaeribacter californicus</name>
    <dbReference type="NCBI Taxonomy" id="2060067"/>
    <lineage>
        <taxon>Bacteria</taxon>
        <taxon>Pseudomonadati</taxon>
        <taxon>Pseudomonadota</taxon>
        <taxon>Gammaproteobacteria</taxon>
        <taxon>Enterobacterales</taxon>
        <taxon>Yersiniaceae</taxon>
        <taxon>Chimaeribacter</taxon>
    </lineage>
</organism>
<keyword evidence="2" id="KW-1185">Reference proteome</keyword>
<name>A0A2N5E2U4_9GAMM</name>
<protein>
    <submittedName>
        <fullName evidence="1">Uncharacterized protein</fullName>
    </submittedName>
</protein>
<dbReference type="OrthoDB" id="6471630at2"/>
<evidence type="ECO:0000313" key="1">
    <source>
        <dbReference type="EMBL" id="PLR35025.1"/>
    </source>
</evidence>
<comment type="caution">
    <text evidence="1">The sequence shown here is derived from an EMBL/GenBank/DDBJ whole genome shotgun (WGS) entry which is preliminary data.</text>
</comment>
<dbReference type="EMBL" id="PJZF01000012">
    <property type="protein sequence ID" value="PLR35025.1"/>
    <property type="molecule type" value="Genomic_DNA"/>
</dbReference>
<dbReference type="RefSeq" id="WP_101816812.1">
    <property type="nucleotide sequence ID" value="NZ_PJZF01000012.1"/>
</dbReference>
<proteinExistence type="predicted"/>
<accession>A0A2N5E2U4</accession>
<dbReference type="Proteomes" id="UP000234240">
    <property type="component" value="Unassembled WGS sequence"/>
</dbReference>
<evidence type="ECO:0000313" key="2">
    <source>
        <dbReference type="Proteomes" id="UP000234240"/>
    </source>
</evidence>
<reference evidence="1 2" key="1">
    <citation type="submission" date="2017-12" db="EMBL/GenBank/DDBJ databases">
        <title>Characterization of six clinical isolates of Enterochimera gen. nov., a novel genus of the Yersiniaciae family and the three species Enterochimera arupensis sp. nov., Enterochimera coloradensis sp. nov, and Enterochimera californica sp. nov.</title>
        <authorList>
            <person name="Rossi A."/>
            <person name="Fisher M."/>
        </authorList>
    </citation>
    <scope>NUCLEOTIDE SEQUENCE [LARGE SCALE GENOMIC DNA]</scope>
    <source>
        <strain evidence="2">2015-Iso6</strain>
    </source>
</reference>
<dbReference type="AlphaFoldDB" id="A0A2N5E2U4"/>
<gene>
    <name evidence="1" type="ORF">CYR55_14060</name>
</gene>